<feature type="transmembrane region" description="Helical" evidence="1">
    <location>
        <begin position="16"/>
        <end position="41"/>
    </location>
</feature>
<dbReference type="Proteomes" id="UP000651452">
    <property type="component" value="Unassembled WGS sequence"/>
</dbReference>
<evidence type="ECO:0000313" key="3">
    <source>
        <dbReference type="Proteomes" id="UP000651452"/>
    </source>
</evidence>
<organism evidence="2 3">
    <name type="scientific">Ascochyta lentis</name>
    <dbReference type="NCBI Taxonomy" id="205686"/>
    <lineage>
        <taxon>Eukaryota</taxon>
        <taxon>Fungi</taxon>
        <taxon>Dikarya</taxon>
        <taxon>Ascomycota</taxon>
        <taxon>Pezizomycotina</taxon>
        <taxon>Dothideomycetes</taxon>
        <taxon>Pleosporomycetidae</taxon>
        <taxon>Pleosporales</taxon>
        <taxon>Pleosporineae</taxon>
        <taxon>Didymellaceae</taxon>
        <taxon>Ascochyta</taxon>
    </lineage>
</organism>
<comment type="caution">
    <text evidence="2">The sequence shown here is derived from an EMBL/GenBank/DDBJ whole genome shotgun (WGS) entry which is preliminary data.</text>
</comment>
<evidence type="ECO:0000256" key="1">
    <source>
        <dbReference type="SAM" id="Phobius"/>
    </source>
</evidence>
<accession>A0A8H7ME70</accession>
<dbReference type="AlphaFoldDB" id="A0A8H7ME70"/>
<keyword evidence="1" id="KW-0812">Transmembrane</keyword>
<keyword evidence="3" id="KW-1185">Reference proteome</keyword>
<protein>
    <submittedName>
        <fullName evidence="2">Uncharacterized protein</fullName>
    </submittedName>
</protein>
<proteinExistence type="predicted"/>
<keyword evidence="1" id="KW-0472">Membrane</keyword>
<evidence type="ECO:0000313" key="2">
    <source>
        <dbReference type="EMBL" id="KAF9692949.1"/>
    </source>
</evidence>
<reference evidence="2" key="1">
    <citation type="submission" date="2018-12" db="EMBL/GenBank/DDBJ databases">
        <authorList>
            <person name="Syme R.A."/>
            <person name="Farfan-Caceres L."/>
            <person name="Lichtenzveig J."/>
        </authorList>
    </citation>
    <scope>NUCLEOTIDE SEQUENCE</scope>
    <source>
        <strain evidence="2">Al4</strain>
    </source>
</reference>
<keyword evidence="1" id="KW-1133">Transmembrane helix</keyword>
<dbReference type="EMBL" id="RZGK01000017">
    <property type="protein sequence ID" value="KAF9692949.1"/>
    <property type="molecule type" value="Genomic_DNA"/>
</dbReference>
<reference evidence="2" key="2">
    <citation type="submission" date="2020-09" db="EMBL/GenBank/DDBJ databases">
        <title>Reference genome assembly for Australian Ascochyta lentis isolate Al4.</title>
        <authorList>
            <person name="Lee R.C."/>
            <person name="Farfan-Caceres L.M."/>
            <person name="Debler J.W."/>
            <person name="Williams A.H."/>
            <person name="Henares B.M."/>
        </authorList>
    </citation>
    <scope>NUCLEOTIDE SEQUENCE</scope>
    <source>
        <strain evidence="2">Al4</strain>
    </source>
</reference>
<name>A0A8H7ME70_9PLEO</name>
<dbReference type="OrthoDB" id="10364125at2759"/>
<gene>
    <name evidence="2" type="ORF">EKO04_009033</name>
</gene>
<sequence length="129" mass="14790">MGITHPLFPHFNSHHYLFAGMGMLESLLAIWTVTMLVRFYYFNSTSVIEDQLERIEIIAKQRSSIYSEIEVSVRKHKPSPNIYMFSAERWTGKVMARDESGGESMVAFTPDFHSSKAAALNELEDWLLG</sequence>